<dbReference type="SMART" id="SM00248">
    <property type="entry name" value="ANK"/>
    <property type="match status" value="13"/>
</dbReference>
<dbReference type="Pfam" id="PF12796">
    <property type="entry name" value="Ank_2"/>
    <property type="match status" value="4"/>
</dbReference>
<feature type="repeat" description="ANK" evidence="3">
    <location>
        <begin position="343"/>
        <end position="375"/>
    </location>
</feature>
<dbReference type="VEuPathDB" id="FungiDB:MAN_06682"/>
<evidence type="ECO:0000256" key="3">
    <source>
        <dbReference type="PROSITE-ProRule" id="PRU00023"/>
    </source>
</evidence>
<evidence type="ECO:0000256" key="4">
    <source>
        <dbReference type="SAM" id="MobiDB-lite"/>
    </source>
</evidence>
<feature type="repeat" description="ANK" evidence="3">
    <location>
        <begin position="277"/>
        <end position="309"/>
    </location>
</feature>
<dbReference type="SUPFAM" id="SSF48403">
    <property type="entry name" value="Ankyrin repeat"/>
    <property type="match status" value="2"/>
</dbReference>
<feature type="compositionally biased region" description="Basic and acidic residues" evidence="4">
    <location>
        <begin position="1"/>
        <end position="11"/>
    </location>
</feature>
<dbReference type="Pfam" id="PF00023">
    <property type="entry name" value="Ank"/>
    <property type="match status" value="1"/>
</dbReference>
<dbReference type="PANTHER" id="PTHR24198">
    <property type="entry name" value="ANKYRIN REPEAT AND PROTEIN KINASE DOMAIN-CONTAINING PROTEIN"/>
    <property type="match status" value="1"/>
</dbReference>
<gene>
    <name evidence="5" type="ORF">MAN_06682</name>
</gene>
<feature type="non-terminal residue" evidence="5">
    <location>
        <position position="1"/>
    </location>
</feature>
<dbReference type="Proteomes" id="UP000031186">
    <property type="component" value="Unassembled WGS sequence"/>
</dbReference>
<sequence>MSEQPHDRDETQDVQVETWGEALPSQNTAPALPQLSIPTNTWQRPLPFERSDYAESVSPSDKSTHSMSMFSRMTAKSSATGSSDGLGDQRKSWLTRKLSRRSARPISAESILRDQLLSPKSRKRIKMPGPLSATEMYLQSHHNTPPPKTIVAAQRGDVAEMTSLIRRRANMEQAHPGTGRTPLAVAAHCGHEGVVELLLTEGSNSRTRDKSQLGPLHLAAANGHCEIIDILLDREADINVAGHDGKTPLRIACDHGQMNAIRTLVRRQAMVDARDKQKRTSLHAVSDSGDEDVVGLLLQSGANKDAKDFQMRSPLHCACSVGRIDVVKMLLDAKADIEAQDDTKMTPLGIAAQSGLKRVAEILLQHKASASVKSQGGMTPLHWASYQGHDEVVELLLKRKKVDIDARNDNNRTALHLAARSRSFGVIEKLLCAGANIEAEGSGNYRPLHYACVDAEYSEVSLLLSFGANPNAKTLTGETPLHLAAKAGSDATVQGLIDRGASVDSQDLLGTRPLVIACSNGNLKIVQQLLDNDAKLNVSLGPGLTSDAPVCKAAAGGFVPVIQELIHRGASPRQVDSGGWIPLRHAAFMGHVSAVGCLLGKGARAMELGPLDNFSFSTAASEDQIARVRELLNNAVRSEQFEYQHVTYLASSATPANADGPVELQSASRSQMEQGRSTFVENHRALINESLAEARYQTRTPLSNPDLQPQYLGRHPLMPAAMDPDRAINYTLNESSSSNRIVPRTLPTEHNSPLHRFQPPLQQEYLSLGSLPQESLPQELPTPPSQGYGDGDVSELP</sequence>
<name>A0A0B4F250_METAF</name>
<evidence type="ECO:0000256" key="1">
    <source>
        <dbReference type="ARBA" id="ARBA00022737"/>
    </source>
</evidence>
<feature type="repeat" description="ANK" evidence="3">
    <location>
        <begin position="376"/>
        <end position="399"/>
    </location>
</feature>
<dbReference type="PROSITE" id="PS50088">
    <property type="entry name" value="ANK_REPEAT"/>
    <property type="match status" value="11"/>
</dbReference>
<feature type="region of interest" description="Disordered" evidence="4">
    <location>
        <begin position="1"/>
        <end position="106"/>
    </location>
</feature>
<dbReference type="PROSITE" id="PS50297">
    <property type="entry name" value="ANK_REP_REGION"/>
    <property type="match status" value="10"/>
</dbReference>
<protein>
    <submittedName>
        <fullName evidence="5">Ankyrin repeat-containing domain protein</fullName>
    </submittedName>
</protein>
<dbReference type="EMBL" id="AZNF01000008">
    <property type="protein sequence ID" value="KID64508.1"/>
    <property type="molecule type" value="Genomic_DNA"/>
</dbReference>
<feature type="repeat" description="ANK" evidence="3">
    <location>
        <begin position="443"/>
        <end position="475"/>
    </location>
</feature>
<feature type="repeat" description="ANK" evidence="3">
    <location>
        <begin position="211"/>
        <end position="243"/>
    </location>
</feature>
<feature type="compositionally biased region" description="Polar residues" evidence="4">
    <location>
        <begin position="760"/>
        <end position="776"/>
    </location>
</feature>
<dbReference type="Gene3D" id="1.25.40.20">
    <property type="entry name" value="Ankyrin repeat-containing domain"/>
    <property type="match status" value="2"/>
</dbReference>
<evidence type="ECO:0000256" key="2">
    <source>
        <dbReference type="ARBA" id="ARBA00023043"/>
    </source>
</evidence>
<keyword evidence="2 3" id="KW-0040">ANK repeat</keyword>
<dbReference type="PRINTS" id="PR01415">
    <property type="entry name" value="ANKYRIN"/>
</dbReference>
<organism evidence="5 6">
    <name type="scientific">Metarhizium anisopliae (strain ARSEF 549)</name>
    <dbReference type="NCBI Taxonomy" id="3151832"/>
    <lineage>
        <taxon>Eukaryota</taxon>
        <taxon>Fungi</taxon>
        <taxon>Dikarya</taxon>
        <taxon>Ascomycota</taxon>
        <taxon>Pezizomycotina</taxon>
        <taxon>Sordariomycetes</taxon>
        <taxon>Hypocreomycetidae</taxon>
        <taxon>Hypocreales</taxon>
        <taxon>Clavicipitaceae</taxon>
        <taxon>Metarhizium</taxon>
    </lineage>
</organism>
<feature type="repeat" description="ANK" evidence="3">
    <location>
        <begin position="310"/>
        <end position="342"/>
    </location>
</feature>
<evidence type="ECO:0000313" key="5">
    <source>
        <dbReference type="EMBL" id="KID64508.1"/>
    </source>
</evidence>
<comment type="caution">
    <text evidence="5">The sequence shown here is derived from an EMBL/GenBank/DDBJ whole genome shotgun (WGS) entry which is preliminary data.</text>
</comment>
<reference evidence="5 6" key="1">
    <citation type="journal article" date="2014" name="Proc. Natl. Acad. Sci. U.S.A.">
        <title>Trajectory and genomic determinants of fungal-pathogen speciation and host adaptation.</title>
        <authorList>
            <person name="Hu X."/>
            <person name="Xiao G."/>
            <person name="Zheng P."/>
            <person name="Shang Y."/>
            <person name="Su Y."/>
            <person name="Zhang X."/>
            <person name="Liu X."/>
            <person name="Zhan S."/>
            <person name="St Leger R.J."/>
            <person name="Wang C."/>
        </authorList>
    </citation>
    <scope>NUCLEOTIDE SEQUENCE [LARGE SCALE GENOMIC DNA]</scope>
    <source>
        <strain evidence="5 6">ARSEF 549</strain>
    </source>
</reference>
<feature type="repeat" description="ANK" evidence="3">
    <location>
        <begin position="410"/>
        <end position="442"/>
    </location>
</feature>
<dbReference type="PANTHER" id="PTHR24198:SF165">
    <property type="entry name" value="ANKYRIN REPEAT-CONTAINING PROTEIN-RELATED"/>
    <property type="match status" value="1"/>
</dbReference>
<dbReference type="InterPro" id="IPR002110">
    <property type="entry name" value="Ankyrin_rpt"/>
</dbReference>
<feature type="compositionally biased region" description="Polar residues" evidence="4">
    <location>
        <begin position="57"/>
        <end position="83"/>
    </location>
</feature>
<keyword evidence="1" id="KW-0677">Repeat</keyword>
<dbReference type="InterPro" id="IPR036770">
    <property type="entry name" value="Ankyrin_rpt-contain_sf"/>
</dbReference>
<proteinExistence type="predicted"/>
<feature type="repeat" description="ANK" evidence="3">
    <location>
        <begin position="178"/>
        <end position="210"/>
    </location>
</feature>
<feature type="repeat" description="ANK" evidence="3">
    <location>
        <begin position="244"/>
        <end position="276"/>
    </location>
</feature>
<feature type="repeat" description="ANK" evidence="3">
    <location>
        <begin position="476"/>
        <end position="508"/>
    </location>
</feature>
<feature type="repeat" description="ANK" evidence="3">
    <location>
        <begin position="509"/>
        <end position="541"/>
    </location>
</feature>
<feature type="compositionally biased region" description="Basic residues" evidence="4">
    <location>
        <begin position="93"/>
        <end position="103"/>
    </location>
</feature>
<keyword evidence="6" id="KW-1185">Reference proteome</keyword>
<evidence type="ECO:0000313" key="6">
    <source>
        <dbReference type="Proteomes" id="UP000031186"/>
    </source>
</evidence>
<feature type="region of interest" description="Disordered" evidence="4">
    <location>
        <begin position="733"/>
        <end position="797"/>
    </location>
</feature>
<dbReference type="AlphaFoldDB" id="A0A0B4F250"/>
<accession>A0A0B4F250</accession>
<dbReference type="HOGENOM" id="CLU_425183_0_0_1"/>